<keyword evidence="2" id="KW-1185">Reference proteome</keyword>
<dbReference type="Proteomes" id="UP000001414">
    <property type="component" value="Chromosome"/>
</dbReference>
<dbReference type="KEGG" id="bth:BT_2671"/>
<sequence>MTIIAAVMISYDMIKSKIQVSVNLIVNCQLSFVNCQLKKLNVYIAIRTVRKKVNGQLVMLGFDVTTFTPASYQRHRL</sequence>
<gene>
    <name evidence="1" type="ordered locus">BT_2671</name>
</gene>
<dbReference type="HOGENOM" id="CLU_2630935_0_0_10"/>
<protein>
    <submittedName>
        <fullName evidence="1">Uncharacterized protein</fullName>
    </submittedName>
</protein>
<dbReference type="EMBL" id="AE015928">
    <property type="protein sequence ID" value="AAO77777.1"/>
    <property type="molecule type" value="Genomic_DNA"/>
</dbReference>
<proteinExistence type="predicted"/>
<evidence type="ECO:0000313" key="2">
    <source>
        <dbReference type="Proteomes" id="UP000001414"/>
    </source>
</evidence>
<organism evidence="1 2">
    <name type="scientific">Bacteroides thetaiotaomicron (strain ATCC 29148 / DSM 2079 / JCM 5827 / CCUG 10774 / NCTC 10582 / VPI-5482 / E50)</name>
    <dbReference type="NCBI Taxonomy" id="226186"/>
    <lineage>
        <taxon>Bacteria</taxon>
        <taxon>Pseudomonadati</taxon>
        <taxon>Bacteroidota</taxon>
        <taxon>Bacteroidia</taxon>
        <taxon>Bacteroidales</taxon>
        <taxon>Bacteroidaceae</taxon>
        <taxon>Bacteroides</taxon>
    </lineage>
</organism>
<dbReference type="eggNOG" id="ENOG5030RNV">
    <property type="taxonomic scope" value="Bacteria"/>
</dbReference>
<evidence type="ECO:0000313" key="1">
    <source>
        <dbReference type="EMBL" id="AAO77777.1"/>
    </source>
</evidence>
<reference evidence="1 2" key="2">
    <citation type="journal article" date="2009" name="Proc. Natl. Acad. Sci. U.S.A.">
        <title>Characterizing a model human gut microbiota composed of members of its two dominant bacterial phyla.</title>
        <authorList>
            <person name="Mahowald M.A."/>
            <person name="Rey F.E."/>
            <person name="Seedorf H."/>
            <person name="Turnbaugh P.J."/>
            <person name="Fulton R.S."/>
            <person name="Wollam A."/>
            <person name="Shah N."/>
            <person name="Wang C."/>
            <person name="Magrini V."/>
            <person name="Wilson R.K."/>
            <person name="Cantarel B.L."/>
            <person name="Coutinho P.M."/>
            <person name="Henrissat B."/>
            <person name="Crock L.W."/>
            <person name="Russell A."/>
            <person name="Verberkmoes N.C."/>
            <person name="Hettich R.L."/>
            <person name="Gordon J.I."/>
        </authorList>
    </citation>
    <scope>NUCLEOTIDE SEQUENCE [LARGE SCALE GENOMIC DNA]</scope>
    <source>
        <strain evidence="2">ATCC 29148 / DSM 2079 / JCM 5827 / CCUG 10774 / NCTC 10582 / VPI-5482 / E50</strain>
    </source>
</reference>
<dbReference type="AlphaFoldDB" id="Q8A4C9"/>
<accession>Q8A4C9</accession>
<dbReference type="PaxDb" id="226186-BT_2671"/>
<dbReference type="InParanoid" id="Q8A4C9"/>
<dbReference type="EnsemblBacteria" id="AAO77777">
    <property type="protein sequence ID" value="AAO77777"/>
    <property type="gene ID" value="BT_2671"/>
</dbReference>
<reference evidence="1 2" key="1">
    <citation type="journal article" date="2003" name="Science">
        <title>A genomic view of the human-Bacteroides thetaiotaomicron symbiosis.</title>
        <authorList>
            <person name="Xu J."/>
            <person name="Bjursell M.K."/>
            <person name="Himrod J."/>
            <person name="Deng S."/>
            <person name="Carmichael L.K."/>
            <person name="Chiang H.C."/>
            <person name="Hooper L.V."/>
            <person name="Gordon J.I."/>
        </authorList>
    </citation>
    <scope>NUCLEOTIDE SEQUENCE [LARGE SCALE GENOMIC DNA]</scope>
    <source>
        <strain evidence="2">ATCC 29148 / DSM 2079 / JCM 5827 / CCUG 10774 / NCTC 10582 / VPI-5482 / E50</strain>
    </source>
</reference>
<name>Q8A4C9_BACTN</name>